<feature type="domain" description="Chorismate-utilising enzyme C-terminal" evidence="1">
    <location>
        <begin position="197"/>
        <end position="449"/>
    </location>
</feature>
<organism evidence="2 3">
    <name type="scientific">Salinisphaera orenii YIM 95161</name>
    <dbReference type="NCBI Taxonomy" id="1051139"/>
    <lineage>
        <taxon>Bacteria</taxon>
        <taxon>Pseudomonadati</taxon>
        <taxon>Pseudomonadota</taxon>
        <taxon>Gammaproteobacteria</taxon>
        <taxon>Salinisphaerales</taxon>
        <taxon>Salinisphaeraceae</taxon>
        <taxon>Salinisphaera</taxon>
    </lineage>
</organism>
<dbReference type="EMBL" id="AYKF01000046">
    <property type="protein sequence ID" value="ROO34924.1"/>
    <property type="molecule type" value="Genomic_DNA"/>
</dbReference>
<dbReference type="Pfam" id="PF00425">
    <property type="entry name" value="Chorismate_bind"/>
    <property type="match status" value="1"/>
</dbReference>
<accession>A0A423Q5U5</accession>
<dbReference type="InterPro" id="IPR019999">
    <property type="entry name" value="Anth_synth_I-like"/>
</dbReference>
<name>A0A423Q5U5_9GAMM</name>
<dbReference type="PANTHER" id="PTHR11236">
    <property type="entry name" value="AMINOBENZOATE/ANTHRANILATE SYNTHASE"/>
    <property type="match status" value="1"/>
</dbReference>
<evidence type="ECO:0000259" key="1">
    <source>
        <dbReference type="Pfam" id="PF00425"/>
    </source>
</evidence>
<dbReference type="Gene3D" id="3.60.120.10">
    <property type="entry name" value="Anthranilate synthase"/>
    <property type="match status" value="1"/>
</dbReference>
<dbReference type="AlphaFoldDB" id="A0A423Q5U5"/>
<dbReference type="GO" id="GO:0000162">
    <property type="term" value="P:L-tryptophan biosynthetic process"/>
    <property type="evidence" value="ECO:0007669"/>
    <property type="project" value="TreeGrafter"/>
</dbReference>
<evidence type="ECO:0000313" key="3">
    <source>
        <dbReference type="Proteomes" id="UP000285123"/>
    </source>
</evidence>
<comment type="caution">
    <text evidence="2">The sequence shown here is derived from an EMBL/GenBank/DDBJ whole genome shotgun (WGS) entry which is preliminary data.</text>
</comment>
<dbReference type="PANTHER" id="PTHR11236:SF9">
    <property type="entry name" value="ANTHRANILATE SYNTHASE COMPONENT 1"/>
    <property type="match status" value="1"/>
</dbReference>
<dbReference type="NCBIfam" id="NF006563">
    <property type="entry name" value="PRK09070.1"/>
    <property type="match status" value="1"/>
</dbReference>
<gene>
    <name evidence="2" type="ORF">SAHL_03235</name>
</gene>
<evidence type="ECO:0000313" key="2">
    <source>
        <dbReference type="EMBL" id="ROO34924.1"/>
    </source>
</evidence>
<dbReference type="SUPFAM" id="SSF56322">
    <property type="entry name" value="ADC synthase"/>
    <property type="match status" value="1"/>
</dbReference>
<reference evidence="2 3" key="1">
    <citation type="submission" date="2013-10" db="EMBL/GenBank/DDBJ databases">
        <title>Salinisphaera halophila YIM 95161 Genome Sequencing.</title>
        <authorList>
            <person name="Lai Q."/>
            <person name="Li C."/>
            <person name="Shao Z."/>
        </authorList>
    </citation>
    <scope>NUCLEOTIDE SEQUENCE [LARGE SCALE GENOMIC DNA]</scope>
    <source>
        <strain evidence="2 3">YIM 95161</strain>
    </source>
</reference>
<protein>
    <recommendedName>
        <fullName evidence="1">Chorismate-utilising enzyme C-terminal domain-containing protein</fullName>
    </recommendedName>
</protein>
<dbReference type="InterPro" id="IPR015890">
    <property type="entry name" value="Chorismate_C"/>
</dbReference>
<dbReference type="PRINTS" id="PR00095">
    <property type="entry name" value="ANTSNTHASEI"/>
</dbReference>
<dbReference type="Proteomes" id="UP000285123">
    <property type="component" value="Unassembled WGS sequence"/>
</dbReference>
<proteinExistence type="predicted"/>
<dbReference type="InterPro" id="IPR005801">
    <property type="entry name" value="ADC_synthase"/>
</dbReference>
<sequence>MSGASHGSAGDGPVDTTTAATLHHRIRSADAACDLLALAAARPSRYPFLLESSAGAAAQSRFDLLLAFPGETIAADDGDGDFFAALDVALAAEHSDGVPGLPFIGGWFVYLGYEAAAAVEPRLSLPPGPASALPDAFAVRCPAAILRDRRDDRLHLLAEPGHGNCIAAMQADLDAAADRPAPAADTLAADWQEADPTAYIAQVAAARDYIHAGDIFQANLSRAWHGRLRQPTAPATVQAALRAANPAPFSGLIQWRGEALACSSPERLLLVDDGVAQTRPIAGTRPRTPGSDALMTRELLDHPKERAEHVMLIDLERNDLGRVCEPGSIRVDELMVAESYAHVHHIVSNIRGRMRAGVGPGAVLRAVFPGGTITGCPKVRCMEIIAELEGEGRGAYTGAFGYLSRCGRLDTNIVIRSLSMRERELTLRTGAGIVADSVPEQELEETRIKARGVLRSFRDADGMPYG</sequence>